<dbReference type="GO" id="GO:0071424">
    <property type="term" value="F:rRNA (cytosine-N4-)-methyltransferase activity"/>
    <property type="evidence" value="ECO:0007669"/>
    <property type="project" value="UniProtKB-UniRule"/>
</dbReference>
<keyword evidence="6" id="KW-0963">Cytoplasm</keyword>
<dbReference type="CDD" id="cd02440">
    <property type="entry name" value="AdoMet_MTases"/>
    <property type="match status" value="1"/>
</dbReference>
<reference evidence="8" key="1">
    <citation type="submission" date="2020-02" db="EMBL/GenBank/DDBJ databases">
        <authorList>
            <person name="Meier V. D."/>
        </authorList>
    </citation>
    <scope>NUCLEOTIDE SEQUENCE</scope>
    <source>
        <strain evidence="8">AVDCRST_MAG78</strain>
    </source>
</reference>
<protein>
    <recommendedName>
        <fullName evidence="6">Ribosomal RNA small subunit methyltransferase H</fullName>
        <ecNumber evidence="6">2.1.1.199</ecNumber>
    </recommendedName>
    <alternativeName>
        <fullName evidence="6">16S rRNA m(4)C1402 methyltransferase</fullName>
    </alternativeName>
    <alternativeName>
        <fullName evidence="6">rRNA (cytosine-N(4)-)-methyltransferase RsmH</fullName>
    </alternativeName>
</protein>
<dbReference type="Pfam" id="PF01795">
    <property type="entry name" value="Methyltransf_5"/>
    <property type="match status" value="1"/>
</dbReference>
<dbReference type="EC" id="2.1.1.199" evidence="6"/>
<evidence type="ECO:0000256" key="5">
    <source>
        <dbReference type="ARBA" id="ARBA00022691"/>
    </source>
</evidence>
<dbReference type="PANTHER" id="PTHR11265">
    <property type="entry name" value="S-ADENOSYL-METHYLTRANSFERASE MRAW"/>
    <property type="match status" value="1"/>
</dbReference>
<keyword evidence="2 6" id="KW-0698">rRNA processing</keyword>
<comment type="subcellular location">
    <subcellularLocation>
        <location evidence="6">Cytoplasm</location>
    </subcellularLocation>
</comment>
<evidence type="ECO:0000256" key="3">
    <source>
        <dbReference type="ARBA" id="ARBA00022603"/>
    </source>
</evidence>
<dbReference type="PANTHER" id="PTHR11265:SF0">
    <property type="entry name" value="12S RRNA N4-METHYLCYTIDINE METHYLTRANSFERASE"/>
    <property type="match status" value="1"/>
</dbReference>
<evidence type="ECO:0000256" key="7">
    <source>
        <dbReference type="SAM" id="MobiDB-lite"/>
    </source>
</evidence>
<sequence>MAAEHYPVMLEEAVEALSLEGDEKVVDATFGGGGHARRILRKLGPEGMVVGVDRDPEAAARAEGLAEEDRRFTFRPGAYDEVLEGLVEEGERVDAVLFDLGLSSYQVDEAARGFSYVREGPLDMRMDPERGESAADFLNEAEPPEIVDVLVGYGDIPRGEARRVAREVVRRRPLATTLELSEAVRAAVGWKERGGNPAKRIFQAVRVYVNDELGGLERALSAAERLLLPGGRLAAITFHSGEDRMVKRFISERTGRCVCPPELPVCICGAHPIFRKGVVRKPAPREVEENPRSASARLRSAVRTAEPLETDRTPEVTS</sequence>
<dbReference type="InterPro" id="IPR002903">
    <property type="entry name" value="RsmH"/>
</dbReference>
<dbReference type="SUPFAM" id="SSF81799">
    <property type="entry name" value="Putative methyltransferase TM0872, insert domain"/>
    <property type="match status" value="1"/>
</dbReference>
<proteinExistence type="inferred from homology"/>
<feature type="binding site" evidence="6">
    <location>
        <position position="79"/>
    </location>
    <ligand>
        <name>S-adenosyl-L-methionine</name>
        <dbReference type="ChEBI" id="CHEBI:59789"/>
    </ligand>
</feature>
<comment type="catalytic activity">
    <reaction evidence="6">
        <text>cytidine(1402) in 16S rRNA + S-adenosyl-L-methionine = N(4)-methylcytidine(1402) in 16S rRNA + S-adenosyl-L-homocysteine + H(+)</text>
        <dbReference type="Rhea" id="RHEA:42928"/>
        <dbReference type="Rhea" id="RHEA-COMP:10286"/>
        <dbReference type="Rhea" id="RHEA-COMP:10287"/>
        <dbReference type="ChEBI" id="CHEBI:15378"/>
        <dbReference type="ChEBI" id="CHEBI:57856"/>
        <dbReference type="ChEBI" id="CHEBI:59789"/>
        <dbReference type="ChEBI" id="CHEBI:74506"/>
        <dbReference type="ChEBI" id="CHEBI:82748"/>
        <dbReference type="EC" id="2.1.1.199"/>
    </reaction>
</comment>
<dbReference type="InterPro" id="IPR029063">
    <property type="entry name" value="SAM-dependent_MTases_sf"/>
</dbReference>
<dbReference type="Gene3D" id="3.40.50.150">
    <property type="entry name" value="Vaccinia Virus protein VP39"/>
    <property type="match status" value="1"/>
</dbReference>
<dbReference type="EMBL" id="CADCVB010000073">
    <property type="protein sequence ID" value="CAA9419655.1"/>
    <property type="molecule type" value="Genomic_DNA"/>
</dbReference>
<evidence type="ECO:0000256" key="1">
    <source>
        <dbReference type="ARBA" id="ARBA00010396"/>
    </source>
</evidence>
<dbReference type="HAMAP" id="MF_01007">
    <property type="entry name" value="16SrRNA_methyltr_H"/>
    <property type="match status" value="1"/>
</dbReference>
<feature type="binding site" evidence="6">
    <location>
        <position position="106"/>
    </location>
    <ligand>
        <name>S-adenosyl-L-methionine</name>
        <dbReference type="ChEBI" id="CHEBI:59789"/>
    </ligand>
</feature>
<keyword evidence="4 6" id="KW-0808">Transferase</keyword>
<feature type="region of interest" description="Disordered" evidence="7">
    <location>
        <begin position="282"/>
        <end position="318"/>
    </location>
</feature>
<keyword evidence="5 6" id="KW-0949">S-adenosyl-L-methionine</keyword>
<gene>
    <name evidence="6" type="primary">rsmH</name>
    <name evidence="8" type="ORF">AVDCRST_MAG78-935</name>
</gene>
<comment type="function">
    <text evidence="6">Specifically methylates the N4 position of cytidine in position 1402 (C1402) of 16S rRNA.</text>
</comment>
<feature type="binding site" evidence="6">
    <location>
        <position position="99"/>
    </location>
    <ligand>
        <name>S-adenosyl-L-methionine</name>
        <dbReference type="ChEBI" id="CHEBI:59789"/>
    </ligand>
</feature>
<dbReference type="PIRSF" id="PIRSF004486">
    <property type="entry name" value="MraW"/>
    <property type="match status" value="1"/>
</dbReference>
<accession>A0A6J4PLU1</accession>
<feature type="compositionally biased region" description="Low complexity" evidence="7">
    <location>
        <begin position="292"/>
        <end position="301"/>
    </location>
</feature>
<feature type="binding site" evidence="6">
    <location>
        <position position="53"/>
    </location>
    <ligand>
        <name>S-adenosyl-L-methionine</name>
        <dbReference type="ChEBI" id="CHEBI:59789"/>
    </ligand>
</feature>
<evidence type="ECO:0000256" key="2">
    <source>
        <dbReference type="ARBA" id="ARBA00022552"/>
    </source>
</evidence>
<keyword evidence="3 6" id="KW-0489">Methyltransferase</keyword>
<feature type="compositionally biased region" description="Basic and acidic residues" evidence="7">
    <location>
        <begin position="309"/>
        <end position="318"/>
    </location>
</feature>
<dbReference type="GO" id="GO:0070475">
    <property type="term" value="P:rRNA base methylation"/>
    <property type="evidence" value="ECO:0007669"/>
    <property type="project" value="UniProtKB-UniRule"/>
</dbReference>
<name>A0A6J4PLU1_9ACTN</name>
<comment type="similarity">
    <text evidence="1 6">Belongs to the methyltransferase superfamily. RsmH family.</text>
</comment>
<dbReference type="NCBIfam" id="TIGR00006">
    <property type="entry name" value="16S rRNA (cytosine(1402)-N(4))-methyltransferase RsmH"/>
    <property type="match status" value="1"/>
</dbReference>
<dbReference type="GO" id="GO:0005737">
    <property type="term" value="C:cytoplasm"/>
    <property type="evidence" value="ECO:0007669"/>
    <property type="project" value="UniProtKB-SubCell"/>
</dbReference>
<evidence type="ECO:0000256" key="6">
    <source>
        <dbReference type="HAMAP-Rule" id="MF_01007"/>
    </source>
</evidence>
<dbReference type="InterPro" id="IPR023397">
    <property type="entry name" value="SAM-dep_MeTrfase_MraW_recog"/>
</dbReference>
<organism evidence="8">
    <name type="scientific">uncultured Rubrobacteraceae bacterium</name>
    <dbReference type="NCBI Taxonomy" id="349277"/>
    <lineage>
        <taxon>Bacteria</taxon>
        <taxon>Bacillati</taxon>
        <taxon>Actinomycetota</taxon>
        <taxon>Rubrobacteria</taxon>
        <taxon>Rubrobacterales</taxon>
        <taxon>Rubrobacteraceae</taxon>
        <taxon>environmental samples</taxon>
    </lineage>
</organism>
<evidence type="ECO:0000256" key="4">
    <source>
        <dbReference type="ARBA" id="ARBA00022679"/>
    </source>
</evidence>
<dbReference type="AlphaFoldDB" id="A0A6J4PLU1"/>
<evidence type="ECO:0000313" key="8">
    <source>
        <dbReference type="EMBL" id="CAA9419655.1"/>
    </source>
</evidence>
<feature type="binding site" evidence="6">
    <location>
        <begin position="33"/>
        <end position="35"/>
    </location>
    <ligand>
        <name>S-adenosyl-L-methionine</name>
        <dbReference type="ChEBI" id="CHEBI:59789"/>
    </ligand>
</feature>
<dbReference type="SUPFAM" id="SSF53335">
    <property type="entry name" value="S-adenosyl-L-methionine-dependent methyltransferases"/>
    <property type="match status" value="1"/>
</dbReference>
<dbReference type="Gene3D" id="1.10.150.170">
    <property type="entry name" value="Putative methyltransferase TM0872, insert domain"/>
    <property type="match status" value="1"/>
</dbReference>